<dbReference type="Proteomes" id="UP000095287">
    <property type="component" value="Unplaced"/>
</dbReference>
<evidence type="ECO:0000256" key="1">
    <source>
        <dbReference type="SAM" id="Phobius"/>
    </source>
</evidence>
<dbReference type="AlphaFoldDB" id="A0A1I7YLB9"/>
<protein>
    <submittedName>
        <fullName evidence="3">PBPe domain-containing protein</fullName>
    </submittedName>
</protein>
<reference evidence="3" key="1">
    <citation type="submission" date="2016-11" db="UniProtKB">
        <authorList>
            <consortium name="WormBaseParasite"/>
        </authorList>
    </citation>
    <scope>IDENTIFICATION</scope>
</reference>
<dbReference type="WBParaSite" id="L893_g17518.t1">
    <property type="protein sequence ID" value="L893_g17518.t1"/>
    <property type="gene ID" value="L893_g17518"/>
</dbReference>
<evidence type="ECO:0000313" key="2">
    <source>
        <dbReference type="Proteomes" id="UP000095287"/>
    </source>
</evidence>
<feature type="transmembrane region" description="Helical" evidence="1">
    <location>
        <begin position="189"/>
        <end position="213"/>
    </location>
</feature>
<name>A0A1I7YLB9_9BILA</name>
<organism evidence="2 3">
    <name type="scientific">Steinernema glaseri</name>
    <dbReference type="NCBI Taxonomy" id="37863"/>
    <lineage>
        <taxon>Eukaryota</taxon>
        <taxon>Metazoa</taxon>
        <taxon>Ecdysozoa</taxon>
        <taxon>Nematoda</taxon>
        <taxon>Chromadorea</taxon>
        <taxon>Rhabditida</taxon>
        <taxon>Tylenchina</taxon>
        <taxon>Panagrolaimomorpha</taxon>
        <taxon>Strongyloidoidea</taxon>
        <taxon>Steinernematidae</taxon>
        <taxon>Steinernema</taxon>
    </lineage>
</organism>
<keyword evidence="1" id="KW-0812">Transmembrane</keyword>
<proteinExistence type="predicted"/>
<keyword evidence="2" id="KW-1185">Reference proteome</keyword>
<evidence type="ECO:0000313" key="3">
    <source>
        <dbReference type="WBParaSite" id="L893_g17518.t1"/>
    </source>
</evidence>
<keyword evidence="1" id="KW-0472">Membrane</keyword>
<sequence length="237" mass="27262">MRARIAKEMQEAKKIGNNATAGISNKQLEQFVPTLSFLNDDADNPACSDNTKMVIWRGAPYVSRHQSYFDLRYYTRSAIVTYRLSLQFAALRFMESEYKCTQNMTNYLERVNPIVMVRDMPKGCYFFPELEEPAKAFALELHHNMSHGFDPPEKDFWKGENATEKYCEWLLEKVTDPEWLEEENNSYGVVAWVLFLLFLIGSVSTGAVIGFTLGRRGTLEDFDTEQKSCPIQCASKL</sequence>
<keyword evidence="1" id="KW-1133">Transmembrane helix</keyword>
<accession>A0A1I7YLB9</accession>